<comment type="caution">
    <text evidence="12">The sequence shown here is derived from an EMBL/GenBank/DDBJ whole genome shotgun (WGS) entry which is preliminary data.</text>
</comment>
<keyword evidence="2" id="KW-0645">Protease</keyword>
<dbReference type="Proteomes" id="UP000193587">
    <property type="component" value="Unassembled WGS sequence"/>
</dbReference>
<evidence type="ECO:0000256" key="9">
    <source>
        <dbReference type="ARBA" id="ARBA00045533"/>
    </source>
</evidence>
<feature type="transmembrane region" description="Helical" evidence="10">
    <location>
        <begin position="167"/>
        <end position="187"/>
    </location>
</feature>
<proteinExistence type="predicted"/>
<dbReference type="InterPro" id="IPR001733">
    <property type="entry name" value="Peptidase_S26B"/>
</dbReference>
<dbReference type="GO" id="GO:0006465">
    <property type="term" value="P:signal peptide processing"/>
    <property type="evidence" value="ECO:0007669"/>
    <property type="project" value="InterPro"/>
</dbReference>
<evidence type="ECO:0000256" key="7">
    <source>
        <dbReference type="ARBA" id="ARBA00022989"/>
    </source>
</evidence>
<dbReference type="CDD" id="cd06530">
    <property type="entry name" value="S26_SPase_I"/>
    <property type="match status" value="1"/>
</dbReference>
<dbReference type="PRINTS" id="PR00728">
    <property type="entry name" value="SIGNALPTASE"/>
</dbReference>
<evidence type="ECO:0000256" key="2">
    <source>
        <dbReference type="ARBA" id="ARBA00022670"/>
    </source>
</evidence>
<comment type="subcellular location">
    <subcellularLocation>
        <location evidence="1">Endoplasmic reticulum membrane</location>
        <topology evidence="1">Single-pass type II membrane protein</topology>
    </subcellularLocation>
</comment>
<organism evidence="12 13">
    <name type="scientific">Halorubrum ezzemoulense DSM 17463</name>
    <dbReference type="NCBI Taxonomy" id="1121945"/>
    <lineage>
        <taxon>Archaea</taxon>
        <taxon>Methanobacteriati</taxon>
        <taxon>Methanobacteriota</taxon>
        <taxon>Stenosarchaea group</taxon>
        <taxon>Halobacteria</taxon>
        <taxon>Halobacteriales</taxon>
        <taxon>Haloferacaceae</taxon>
        <taxon>Halorubrum</taxon>
    </lineage>
</organism>
<dbReference type="SUPFAM" id="SSF51306">
    <property type="entry name" value="LexA/Signal peptidase"/>
    <property type="match status" value="1"/>
</dbReference>
<dbReference type="Pfam" id="PF10502">
    <property type="entry name" value="Peptidase_S26"/>
    <property type="match status" value="1"/>
</dbReference>
<dbReference type="NCBIfam" id="TIGR02228">
    <property type="entry name" value="sigpep_I_arch"/>
    <property type="match status" value="1"/>
</dbReference>
<dbReference type="STRING" id="1121945.GCA_000421805_02542"/>
<name>A0A1X4H2L9_HALEZ</name>
<dbReference type="RefSeq" id="WP_049932587.1">
    <property type="nucleotide sequence ID" value="NZ_ATXS01000011.1"/>
</dbReference>
<feature type="domain" description="Peptidase S26" evidence="11">
    <location>
        <begin position="12"/>
        <end position="91"/>
    </location>
</feature>
<evidence type="ECO:0000256" key="4">
    <source>
        <dbReference type="ARBA" id="ARBA00022801"/>
    </source>
</evidence>
<keyword evidence="4" id="KW-0378">Hydrolase</keyword>
<keyword evidence="5" id="KW-0256">Endoplasmic reticulum</keyword>
<dbReference type="InterPro" id="IPR019533">
    <property type="entry name" value="Peptidase_S26"/>
</dbReference>
<evidence type="ECO:0000256" key="10">
    <source>
        <dbReference type="SAM" id="Phobius"/>
    </source>
</evidence>
<dbReference type="GO" id="GO:0004252">
    <property type="term" value="F:serine-type endopeptidase activity"/>
    <property type="evidence" value="ECO:0007669"/>
    <property type="project" value="InterPro"/>
</dbReference>
<evidence type="ECO:0000256" key="5">
    <source>
        <dbReference type="ARBA" id="ARBA00022824"/>
    </source>
</evidence>
<feature type="transmembrane region" description="Helical" evidence="10">
    <location>
        <begin position="332"/>
        <end position="358"/>
    </location>
</feature>
<keyword evidence="3 10" id="KW-0812">Transmembrane</keyword>
<dbReference type="GO" id="GO:0016020">
    <property type="term" value="C:membrane"/>
    <property type="evidence" value="ECO:0007669"/>
    <property type="project" value="InterPro"/>
</dbReference>
<dbReference type="InterPro" id="IPR036286">
    <property type="entry name" value="LexA/Signal_pep-like_sf"/>
</dbReference>
<dbReference type="AlphaFoldDB" id="A0A1X4H2L9"/>
<feature type="transmembrane region" description="Helical" evidence="10">
    <location>
        <begin position="9"/>
        <end position="28"/>
    </location>
</feature>
<feature type="transmembrane region" description="Helical" evidence="10">
    <location>
        <begin position="208"/>
        <end position="229"/>
    </location>
</feature>
<keyword evidence="7 10" id="KW-1133">Transmembrane helix</keyword>
<evidence type="ECO:0000313" key="13">
    <source>
        <dbReference type="Proteomes" id="UP000193587"/>
    </source>
</evidence>
<evidence type="ECO:0000256" key="6">
    <source>
        <dbReference type="ARBA" id="ARBA00022968"/>
    </source>
</evidence>
<dbReference type="eggNOG" id="arCOG01740">
    <property type="taxonomic scope" value="Archaea"/>
</dbReference>
<sequence length="382" mass="39541">MSRQTAGDAIAVVSVLVVVVIVAGQLAGQPVLLGYVTSGSMAPTLEAGDGFVAVPASASGPVEEGDVVVFEAIELDGGGTTTHRVVGATPDGYLTKGDNNPFRDQDGDEPPVTEDRIVATALQVNGEVVRIPGLGTAITGVRDVAAGAVVGVTAAVGLDWSPGQNGLSGLFIGLGLALLLFIFVDDLRNAGRRAQSRDRSRGDDGLDARWVALLLALLILVPANAAMIAPSGTHHVTVDGGDLPAGTLPGDRVENEFTAENNGLITMLVVLETTHPESEFDRTQLAVPRGESVTATLSTTAPGSGERATVTVSEHRYFLVVPPSLILRLHSIHPAVAVGAFNLLVLGSIATLLGALLGSGSRRVRERRRGASLSVQLRRLFK</sequence>
<reference evidence="12 13" key="1">
    <citation type="submission" date="2017-04" db="EMBL/GenBank/DDBJ databases">
        <title>MLSA of the genus Halorubrum.</title>
        <authorList>
            <person name="De La Haba R."/>
            <person name="Sanchez-Porro C."/>
            <person name="Infante-Dominguez C."/>
            <person name="Ventosa A."/>
        </authorList>
    </citation>
    <scope>NUCLEOTIDE SEQUENCE [LARGE SCALE GENOMIC DNA]</scope>
    <source>
        <strain evidence="12 13">DSM 17463</strain>
    </source>
</reference>
<dbReference type="EMBL" id="NEDJ01000028">
    <property type="protein sequence ID" value="OSP05037.1"/>
    <property type="molecule type" value="Genomic_DNA"/>
</dbReference>
<evidence type="ECO:0000259" key="11">
    <source>
        <dbReference type="Pfam" id="PF10502"/>
    </source>
</evidence>
<gene>
    <name evidence="12" type="ORF">B9H04_09335</name>
</gene>
<protein>
    <submittedName>
        <fullName evidence="12">Signal peptidase I</fullName>
    </submittedName>
</protein>
<evidence type="ECO:0000256" key="8">
    <source>
        <dbReference type="ARBA" id="ARBA00023136"/>
    </source>
</evidence>
<keyword evidence="8 10" id="KW-0472">Membrane</keyword>
<keyword evidence="6" id="KW-0735">Signal-anchor</keyword>
<comment type="function">
    <text evidence="9">Catalytic component of the signal peptidase complex (SPC) which catalyzes the cleavage of N-terminal signal sequences from nascent proteins as they are translocated into the lumen of the endoplasmic reticulum. Specifically cleaves N-terminal signal peptides that contain a hydrophobic alpha-helix (h-region) shorter than 18-20 amino acids.</text>
</comment>
<evidence type="ECO:0000256" key="1">
    <source>
        <dbReference type="ARBA" id="ARBA00004648"/>
    </source>
</evidence>
<evidence type="ECO:0000313" key="12">
    <source>
        <dbReference type="EMBL" id="OSP05037.1"/>
    </source>
</evidence>
<dbReference type="InterPro" id="IPR019756">
    <property type="entry name" value="Pept_S26A_signal_pept_1_Ser-AS"/>
</dbReference>
<dbReference type="PROSITE" id="PS00501">
    <property type="entry name" value="SPASE_I_1"/>
    <property type="match status" value="1"/>
</dbReference>
<evidence type="ECO:0000256" key="3">
    <source>
        <dbReference type="ARBA" id="ARBA00022692"/>
    </source>
</evidence>
<accession>A0A1X4H2L9</accession>